<protein>
    <submittedName>
        <fullName evidence="4">GNAT family N-acetyltransferase</fullName>
    </submittedName>
</protein>
<proteinExistence type="predicted"/>
<dbReference type="Pfam" id="PF13380">
    <property type="entry name" value="CoA_binding_2"/>
    <property type="match status" value="1"/>
</dbReference>
<dbReference type="InterPro" id="IPR043938">
    <property type="entry name" value="Ligase_CoA_dom"/>
</dbReference>
<dbReference type="RefSeq" id="WP_218591884.1">
    <property type="nucleotide sequence ID" value="NZ_JADQDE010000123.1"/>
</dbReference>
<feature type="domain" description="N-acetyltransferase" evidence="3">
    <location>
        <begin position="28"/>
        <end position="175"/>
    </location>
</feature>
<dbReference type="InterPro" id="IPR003781">
    <property type="entry name" value="CoA-bd"/>
</dbReference>
<reference evidence="4 5" key="1">
    <citation type="submission" date="2020-11" db="EMBL/GenBank/DDBJ databases">
        <title>Pseudonocardia abyssalis sp. nov. and Pseudonocardia oceani sp. nov., description and phylogenomic analysis of two novel actinomycetes isolated from the deep Southern Ocean.</title>
        <authorList>
            <person name="Parra J."/>
        </authorList>
    </citation>
    <scope>NUCLEOTIDE SEQUENCE [LARGE SCALE GENOMIC DNA]</scope>
    <source>
        <strain evidence="5">KRD185</strain>
    </source>
</reference>
<evidence type="ECO:0000259" key="2">
    <source>
        <dbReference type="PROSITE" id="PS50975"/>
    </source>
</evidence>
<dbReference type="PROSITE" id="PS50975">
    <property type="entry name" value="ATP_GRASP"/>
    <property type="match status" value="1"/>
</dbReference>
<keyword evidence="1" id="KW-0067">ATP-binding</keyword>
<dbReference type="PANTHER" id="PTHR42793:SF1">
    <property type="entry name" value="PEPTIDYL-LYSINE N-ACETYLTRANSFERASE PATZ"/>
    <property type="match status" value="1"/>
</dbReference>
<dbReference type="Proteomes" id="UP000694300">
    <property type="component" value="Unassembled WGS sequence"/>
</dbReference>
<accession>A0ABS6UHP1</accession>
<dbReference type="Pfam" id="PF13607">
    <property type="entry name" value="Succ_CoA_lig"/>
    <property type="match status" value="1"/>
</dbReference>
<evidence type="ECO:0000259" key="3">
    <source>
        <dbReference type="PROSITE" id="PS51186"/>
    </source>
</evidence>
<dbReference type="PROSITE" id="PS51186">
    <property type="entry name" value="GNAT"/>
    <property type="match status" value="1"/>
</dbReference>
<dbReference type="InterPro" id="IPR032875">
    <property type="entry name" value="Succ_CoA_lig_flav_dom"/>
</dbReference>
<evidence type="ECO:0000313" key="5">
    <source>
        <dbReference type="Proteomes" id="UP000694300"/>
    </source>
</evidence>
<gene>
    <name evidence="4" type="ORF">I4I82_29285</name>
</gene>
<feature type="domain" description="ATP-grasp" evidence="2">
    <location>
        <begin position="684"/>
        <end position="737"/>
    </location>
</feature>
<dbReference type="EMBL" id="JADQDF010000001">
    <property type="protein sequence ID" value="MBW0131738.1"/>
    <property type="molecule type" value="Genomic_DNA"/>
</dbReference>
<dbReference type="InterPro" id="IPR011761">
    <property type="entry name" value="ATP-grasp"/>
</dbReference>
<dbReference type="InterPro" id="IPR000182">
    <property type="entry name" value="GNAT_dom"/>
</dbReference>
<dbReference type="Pfam" id="PF19045">
    <property type="entry name" value="Ligase_CoA_2"/>
    <property type="match status" value="1"/>
</dbReference>
<dbReference type="Pfam" id="PF00583">
    <property type="entry name" value="Acetyltransf_1"/>
    <property type="match status" value="1"/>
</dbReference>
<keyword evidence="5" id="KW-1185">Reference proteome</keyword>
<dbReference type="SMART" id="SM00881">
    <property type="entry name" value="CoA_binding"/>
    <property type="match status" value="1"/>
</dbReference>
<comment type="caution">
    <text evidence="4">The sequence shown here is derived from an EMBL/GenBank/DDBJ whole genome shotgun (WGS) entry which is preliminary data.</text>
</comment>
<evidence type="ECO:0000313" key="4">
    <source>
        <dbReference type="EMBL" id="MBW0131738.1"/>
    </source>
</evidence>
<dbReference type="PANTHER" id="PTHR42793">
    <property type="entry name" value="COA BINDING DOMAIN CONTAINING PROTEIN"/>
    <property type="match status" value="1"/>
</dbReference>
<organism evidence="4 5">
    <name type="scientific">Pseudonocardia oceani</name>
    <dbReference type="NCBI Taxonomy" id="2792013"/>
    <lineage>
        <taxon>Bacteria</taxon>
        <taxon>Bacillati</taxon>
        <taxon>Actinomycetota</taxon>
        <taxon>Actinomycetes</taxon>
        <taxon>Pseudonocardiales</taxon>
        <taxon>Pseudonocardiaceae</taxon>
        <taxon>Pseudonocardia</taxon>
    </lineage>
</organism>
<keyword evidence="1" id="KW-0547">Nucleotide-binding</keyword>
<evidence type="ECO:0000256" key="1">
    <source>
        <dbReference type="PROSITE-ProRule" id="PRU00409"/>
    </source>
</evidence>
<name>A0ABS6UHP1_9PSEU</name>
<dbReference type="Pfam" id="PF13549">
    <property type="entry name" value="ATP-grasp_5"/>
    <property type="match status" value="1"/>
</dbReference>
<sequence length="899" mass="92560">MSEVEDVRRDRREVTGAVRALLADGTAVRLRELTDADADAVAQLHRQLPVQDRYLRFFSAGTTSVPPVVERPGSAWIGAFRGAGLVGVAEYTVGDDPAAAEVALAVGHPEQAHGVGTLLLEHLASLARHRGLRRFTARVLPENTRMRRVFADLGLPVRTVLDRDELAVEVDLDPDARYLDALAERQQRADVASLQPMLRPRSVVVVGASRRGGSVGNAVLRSILAGGFTGTVAAVNPHAAEVEGVPCHRSVADLPLPCDLAVVCVPAATVPAVARECGERGVRALLVISSGLSGDPGPAHDLVEVVRQYDMRLVGPNCLGLSNSDPAVRLDAGFAAPGTAAAGEVGLVSQSGGVTIAVQDALRRLGTGTSTAVSTGDKYDVSGNDMLLWWRDDLVTRAAVLYLESFGNPRRFSRFARRLAARIPVLTVRSGSSEAGRRAAASHTAATATPRVVRDALFRQAGVSALDRLSEVPELLALLLWQPLPAGRRVAVISNAGGAGVLTADAYVARSLPVPPLAAATRHALARALPSGAAVGNPVDTTAVVAPAVFADAVRVLLADPGIDAVVAVTVPTALGDPGDGIAALAAGPRRTATPLLAVRPTQPENVAAVGGAAGQRVPCFADPAAAATALAHAVTRAEWLARPAGAPWAPPGTGPDLARAAGVVSRYLREHPAGGWLPPDGVEDVLEAFGIPVLRSAVVDGPDAAVRAFVQAGVPVALKAVADGVLHKAAAGGVRLGLDSSEAVEGAACELVARFGGRLRGLLVQPMAAPGPELLVGVTADPAFGPLVTVGLGGGLTDLVADRAHRLVPLTPADVGEMLGEFRAGAALFSPDARQAIDGEAVRDAVLRVGQLAELLPEVAELDLNPLVVAARGCVAVDARIRVEPASPGDPATRALRI</sequence>